<feature type="compositionally biased region" description="Low complexity" evidence="1">
    <location>
        <begin position="339"/>
        <end position="375"/>
    </location>
</feature>
<feature type="compositionally biased region" description="Low complexity" evidence="1">
    <location>
        <begin position="407"/>
        <end position="418"/>
    </location>
</feature>
<reference evidence="2" key="1">
    <citation type="submission" date="2020-03" db="EMBL/GenBank/DDBJ databases">
        <title>FDA dAtabase for Regulatory Grade micrObial Sequences (FDA-ARGOS): Supporting development and validation of Infectious Disease Dx tests.</title>
        <authorList>
            <person name="Campos J."/>
            <person name="Goldberg B."/>
            <person name="Tallon L."/>
            <person name="Sadzewicz L."/>
            <person name="Vavikolanu K."/>
            <person name="Mehta A."/>
            <person name="Aluvathingal J."/>
            <person name="Nadendla S."/>
            <person name="Nandy P."/>
            <person name="Geyer C."/>
            <person name="Yan Y."/>
            <person name="Sichtig H."/>
        </authorList>
    </citation>
    <scope>NUCLEOTIDE SEQUENCE [LARGE SCALE GENOMIC DNA]</scope>
    <source>
        <strain evidence="2">FDAARGOS_652</strain>
    </source>
</reference>
<organism evidence="2 3">
    <name type="scientific">Candida parapsilosis</name>
    <name type="common">Yeast</name>
    <dbReference type="NCBI Taxonomy" id="5480"/>
    <lineage>
        <taxon>Eukaryota</taxon>
        <taxon>Fungi</taxon>
        <taxon>Dikarya</taxon>
        <taxon>Ascomycota</taxon>
        <taxon>Saccharomycotina</taxon>
        <taxon>Pichiomycetes</taxon>
        <taxon>Debaryomycetaceae</taxon>
        <taxon>Candida/Lodderomyces clade</taxon>
        <taxon>Candida</taxon>
    </lineage>
</organism>
<feature type="region of interest" description="Disordered" evidence="1">
    <location>
        <begin position="21"/>
        <end position="54"/>
    </location>
</feature>
<dbReference type="OrthoDB" id="4091299at2759"/>
<accession>A0A8X7NJ99</accession>
<comment type="caution">
    <text evidence="2">The sequence shown here is derived from an EMBL/GenBank/DDBJ whole genome shotgun (WGS) entry which is preliminary data.</text>
</comment>
<sequence length="771" mass="85001">MSSNQSNPIFVDPSIVTLEKDASTISSLSQDRPHQQNERKQSHSSIHNLEPGNALSRLLDSAMAHAAKESTPEATNTEAGQAIQDADTETVELEALLNFIPPSKQDMENIYSINRLLKLKFEVNDVPHIKSSLPELSFWRLKAQREPHPRHLNNNLNGENGGIYKSKKFKKHQNETWERGKTHSNNYGENNHKSDHFTRRGARHGFARAEELDSLSNDKISQLLGEGPDELEPEWDAEIIGDGKIGKSSGGGGEGGADDDLAHMSMMNMGQTVEDFEKWKYQMKLQERRRKGEVVDEEVEQQKLADDESAAKNAGNEVDNFFSFIKPTHKEPDFDEEVVVSATVEESAPQANASAPASNNASHRSSRFSSFFQQPNTSSPTKQADKGAVDQQKPPVTSAAMPPPPGFSKFFGGQKSGPQTPQYTSEPPSLNASETGLPRLQRSESSWSSPSGLPPPQAQKEHGAPLQQQQHQSQPQPPMPHQSSNDNFFRSLLKKKENVQPSPPSATSSPAVERPPYPVHDEKRSSLTESDVVAGQGQLSRKASSGTEGEGRFRGAPPQQQQQQPIYPGQLPPGLFPPGQLPPWMSGPPPKQQMGNLPPGFQPPMPHHQFQQPPRQHDLQREKDKQGDSTQSPQQPKAPQSQQQQQRFSYQPGPGQQHQQQSGGRMPMPPPPGMFPNGFMPPMPPPPGSNFPPGQGPPPPGFRQPQIPPAFINNPNARFIPPQYLGMQGGSPQMPPPPGFQQHQPRMGQQGPSQQPQQQLQQSQSQNPEKQ</sequence>
<feature type="compositionally biased region" description="Low complexity" evidence="1">
    <location>
        <begin position="740"/>
        <end position="771"/>
    </location>
</feature>
<evidence type="ECO:0000256" key="1">
    <source>
        <dbReference type="SAM" id="MobiDB-lite"/>
    </source>
</evidence>
<feature type="compositionally biased region" description="Low complexity" evidence="1">
    <location>
        <begin position="557"/>
        <end position="569"/>
    </location>
</feature>
<feature type="region of interest" description="Disordered" evidence="1">
    <location>
        <begin position="64"/>
        <end position="83"/>
    </location>
</feature>
<proteinExistence type="predicted"/>
<feature type="compositionally biased region" description="Basic and acidic residues" evidence="1">
    <location>
        <begin position="615"/>
        <end position="627"/>
    </location>
</feature>
<dbReference type="EMBL" id="JABWAB010000005">
    <property type="protein sequence ID" value="KAF6051249.1"/>
    <property type="molecule type" value="Genomic_DNA"/>
</dbReference>
<feature type="compositionally biased region" description="Low complexity" evidence="1">
    <location>
        <begin position="629"/>
        <end position="666"/>
    </location>
</feature>
<name>A0A8X7NJ99_CANPA</name>
<feature type="compositionally biased region" description="Basic and acidic residues" evidence="1">
    <location>
        <begin position="31"/>
        <end position="41"/>
    </location>
</feature>
<protein>
    <submittedName>
        <fullName evidence="2">Uncharacterized protein</fullName>
    </submittedName>
</protein>
<dbReference type="Proteomes" id="UP000590412">
    <property type="component" value="Unassembled WGS sequence"/>
</dbReference>
<feature type="compositionally biased region" description="Basic and acidic residues" evidence="1">
    <location>
        <begin position="290"/>
        <end position="310"/>
    </location>
</feature>
<evidence type="ECO:0000313" key="3">
    <source>
        <dbReference type="Proteomes" id="UP000590412"/>
    </source>
</evidence>
<feature type="compositionally biased region" description="Pro residues" evidence="1">
    <location>
        <begin position="570"/>
        <end position="591"/>
    </location>
</feature>
<feature type="region of interest" description="Disordered" evidence="1">
    <location>
        <begin position="288"/>
        <end position="315"/>
    </location>
</feature>
<evidence type="ECO:0000313" key="2">
    <source>
        <dbReference type="EMBL" id="KAF6051249.1"/>
    </source>
</evidence>
<feature type="region of interest" description="Disordered" evidence="1">
    <location>
        <begin position="177"/>
        <end position="197"/>
    </location>
</feature>
<feature type="region of interest" description="Disordered" evidence="1">
    <location>
        <begin position="336"/>
        <end position="771"/>
    </location>
</feature>
<feature type="compositionally biased region" description="Polar residues" evidence="1">
    <location>
        <begin position="419"/>
        <end position="434"/>
    </location>
</feature>
<feature type="compositionally biased region" description="Polar residues" evidence="1">
    <location>
        <begin position="537"/>
        <end position="547"/>
    </location>
</feature>
<feature type="compositionally biased region" description="Pro residues" evidence="1">
    <location>
        <begin position="667"/>
        <end position="708"/>
    </location>
</feature>
<gene>
    <name evidence="2" type="ORF">FOB60_003917</name>
</gene>
<dbReference type="AlphaFoldDB" id="A0A8X7NJ99"/>